<dbReference type="PANTHER" id="PTHR30033">
    <property type="entry name" value="FLAGELLAR HOOK-ASSOCIATED PROTEIN 1"/>
    <property type="match status" value="1"/>
</dbReference>
<organism evidence="11 12">
    <name type="scientific">Actibacterium lipolyticum</name>
    <dbReference type="NCBI Taxonomy" id="1524263"/>
    <lineage>
        <taxon>Bacteria</taxon>
        <taxon>Pseudomonadati</taxon>
        <taxon>Pseudomonadota</taxon>
        <taxon>Alphaproteobacteria</taxon>
        <taxon>Rhodobacterales</taxon>
        <taxon>Roseobacteraceae</taxon>
        <taxon>Actibacterium</taxon>
    </lineage>
</organism>
<feature type="domain" description="Flagellar basal body rod protein N-terminal" evidence="8">
    <location>
        <begin position="8"/>
        <end position="36"/>
    </location>
</feature>
<dbReference type="Pfam" id="PF06429">
    <property type="entry name" value="Flg_bbr_C"/>
    <property type="match status" value="1"/>
</dbReference>
<reference evidence="12" key="1">
    <citation type="submission" date="2017-05" db="EMBL/GenBank/DDBJ databases">
        <authorList>
            <person name="Rodrigo-Torres L."/>
            <person name="Arahal R. D."/>
            <person name="Lucena T."/>
        </authorList>
    </citation>
    <scope>NUCLEOTIDE SEQUENCE [LARGE SCALE GENOMIC DNA]</scope>
    <source>
        <strain evidence="12">CECT 8621</strain>
    </source>
</reference>
<dbReference type="OrthoDB" id="7181295at2"/>
<feature type="domain" description="Flagellar basal-body/hook protein C-terminal" evidence="9">
    <location>
        <begin position="446"/>
        <end position="483"/>
    </location>
</feature>
<proteinExistence type="inferred from homology"/>
<dbReference type="Proteomes" id="UP000202922">
    <property type="component" value="Unassembled WGS sequence"/>
</dbReference>
<evidence type="ECO:0000256" key="2">
    <source>
        <dbReference type="ARBA" id="ARBA00004613"/>
    </source>
</evidence>
<gene>
    <name evidence="11" type="primary">flgK</name>
    <name evidence="11" type="ORF">COL8621_03384</name>
</gene>
<feature type="domain" description="Flagellar hook-associated protein FlgK helical" evidence="10">
    <location>
        <begin position="100"/>
        <end position="313"/>
    </location>
</feature>
<keyword evidence="7" id="KW-0732">Signal</keyword>
<dbReference type="GO" id="GO:0009424">
    <property type="term" value="C:bacterial-type flagellum hook"/>
    <property type="evidence" value="ECO:0007669"/>
    <property type="project" value="InterPro"/>
</dbReference>
<dbReference type="SUPFAM" id="SSF64518">
    <property type="entry name" value="Phase 1 flagellin"/>
    <property type="match status" value="1"/>
</dbReference>
<dbReference type="GO" id="GO:0005198">
    <property type="term" value="F:structural molecule activity"/>
    <property type="evidence" value="ECO:0007669"/>
    <property type="project" value="InterPro"/>
</dbReference>
<keyword evidence="11" id="KW-0966">Cell projection</keyword>
<name>A0A238KWZ6_9RHOB</name>
<evidence type="ECO:0000259" key="10">
    <source>
        <dbReference type="Pfam" id="PF22638"/>
    </source>
</evidence>
<dbReference type="InterPro" id="IPR053927">
    <property type="entry name" value="FlgK_helical"/>
</dbReference>
<dbReference type="EMBL" id="FXYE01000002">
    <property type="protein sequence ID" value="SMX47247.1"/>
    <property type="molecule type" value="Genomic_DNA"/>
</dbReference>
<accession>A0A238KWZ6</accession>
<evidence type="ECO:0000256" key="1">
    <source>
        <dbReference type="ARBA" id="ARBA00004117"/>
    </source>
</evidence>
<keyword evidence="6" id="KW-0975">Bacterial flagellum</keyword>
<evidence type="ECO:0000256" key="4">
    <source>
        <dbReference type="ARBA" id="ARBA00016244"/>
    </source>
</evidence>
<evidence type="ECO:0000259" key="9">
    <source>
        <dbReference type="Pfam" id="PF06429"/>
    </source>
</evidence>
<dbReference type="Pfam" id="PF22638">
    <property type="entry name" value="FlgK_D1"/>
    <property type="match status" value="1"/>
</dbReference>
<evidence type="ECO:0000256" key="7">
    <source>
        <dbReference type="SAM" id="SignalP"/>
    </source>
</evidence>
<dbReference type="PANTHER" id="PTHR30033:SF1">
    <property type="entry name" value="FLAGELLAR HOOK-ASSOCIATED PROTEIN 1"/>
    <property type="match status" value="1"/>
</dbReference>
<evidence type="ECO:0000256" key="5">
    <source>
        <dbReference type="ARBA" id="ARBA00022525"/>
    </source>
</evidence>
<sequence length="483" mass="50223">MSISSSLSNALSGLTAAARAAEVVSANVANATTEGYGRRVLESSAAALGDQGAGVRVDGVRREIDTKVLADRRLADASAANAEQYVDFFSSLEVAIGTPDSANSLSGSIAALDSALIEAASRPDSDARLANVLTAANGVVDQFANISDEIQTLRAEAEQGINAQVRTLNTRLEQIADLNHQIRLQDGSGNDTAALMDQRQVLVDDLAEIVPVRVVQRDHGEIAIYTETGATLLEGKPAEFGFTPASTIVPEMKIESGALSGLTLNGQPISVAGPYSPIAGGSLQALFDQRDVLAVDAQADLDALARDLIERFEGVDPTTASGAPGLFTDAGGSFDPAQEVGLSSRLSINALVDPDQGGAVWHLRAGLGATDPGAVGDSTLLNAFSDALNENRIASSGTYTGAARSAAGLSAEFLSTVSTERLNAEANQSFAQAKAETLREAERAGGVDTDHEMQSLLLIEQSYSANARVIQTIDEMIDTLLRI</sequence>
<evidence type="ECO:0000313" key="11">
    <source>
        <dbReference type="EMBL" id="SMX47247.1"/>
    </source>
</evidence>
<dbReference type="InterPro" id="IPR010930">
    <property type="entry name" value="Flg_bb/hook_C_dom"/>
</dbReference>
<evidence type="ECO:0000259" key="8">
    <source>
        <dbReference type="Pfam" id="PF00460"/>
    </source>
</evidence>
<feature type="chain" id="PRO_5012195710" description="Flagellar hook-associated protein 1" evidence="7">
    <location>
        <begin position="21"/>
        <end position="483"/>
    </location>
</feature>
<dbReference type="AlphaFoldDB" id="A0A238KWZ6"/>
<dbReference type="GO" id="GO:0044780">
    <property type="term" value="P:bacterial-type flagellum assembly"/>
    <property type="evidence" value="ECO:0007669"/>
    <property type="project" value="InterPro"/>
</dbReference>
<keyword evidence="12" id="KW-1185">Reference proteome</keyword>
<evidence type="ECO:0000256" key="3">
    <source>
        <dbReference type="ARBA" id="ARBA00009677"/>
    </source>
</evidence>
<dbReference type="GO" id="GO:0005576">
    <property type="term" value="C:extracellular region"/>
    <property type="evidence" value="ECO:0007669"/>
    <property type="project" value="UniProtKB-SubCell"/>
</dbReference>
<comment type="subcellular location">
    <subcellularLocation>
        <location evidence="1">Bacterial flagellum basal body</location>
    </subcellularLocation>
    <subcellularLocation>
        <location evidence="2">Secreted</location>
    </subcellularLocation>
</comment>
<comment type="similarity">
    <text evidence="3">Belongs to the flagella basal body rod proteins family.</text>
</comment>
<keyword evidence="5" id="KW-0964">Secreted</keyword>
<dbReference type="RefSeq" id="WP_093968400.1">
    <property type="nucleotide sequence ID" value="NZ_FXYE01000002.1"/>
</dbReference>
<feature type="signal peptide" evidence="7">
    <location>
        <begin position="1"/>
        <end position="20"/>
    </location>
</feature>
<dbReference type="Pfam" id="PF00460">
    <property type="entry name" value="Flg_bb_rod"/>
    <property type="match status" value="1"/>
</dbReference>
<keyword evidence="11" id="KW-0969">Cilium</keyword>
<dbReference type="InterPro" id="IPR002371">
    <property type="entry name" value="FlgK"/>
</dbReference>
<dbReference type="GO" id="GO:0009425">
    <property type="term" value="C:bacterial-type flagellum basal body"/>
    <property type="evidence" value="ECO:0007669"/>
    <property type="project" value="UniProtKB-SubCell"/>
</dbReference>
<protein>
    <recommendedName>
        <fullName evidence="4">Flagellar hook-associated protein 1</fullName>
    </recommendedName>
</protein>
<keyword evidence="11" id="KW-0282">Flagellum</keyword>
<dbReference type="InterPro" id="IPR001444">
    <property type="entry name" value="Flag_bb_rod_N"/>
</dbReference>
<evidence type="ECO:0000313" key="12">
    <source>
        <dbReference type="Proteomes" id="UP000202922"/>
    </source>
</evidence>
<evidence type="ECO:0000256" key="6">
    <source>
        <dbReference type="ARBA" id="ARBA00023143"/>
    </source>
</evidence>
<dbReference type="NCBIfam" id="TIGR02492">
    <property type="entry name" value="flgK_ends"/>
    <property type="match status" value="1"/>
</dbReference>